<proteinExistence type="predicted"/>
<sequence length="125" mass="12792">MSSGSPMPGASNPVTGPPPPHPITPSGYGSSGPMRYGAPSGPPRPMYGAQGMQPGYQQPGQRPPYPPQTSGMMQPRPGAPSRPGEPGYPGGPPLRPPGSMGPPPPGSMKRPADQRMSMLANAQNK</sequence>
<protein>
    <submittedName>
        <fullName evidence="2">Uncharacterized protein</fullName>
    </submittedName>
</protein>
<feature type="compositionally biased region" description="Pro residues" evidence="1">
    <location>
        <begin position="89"/>
        <end position="106"/>
    </location>
</feature>
<feature type="region of interest" description="Disordered" evidence="1">
    <location>
        <begin position="1"/>
        <end position="125"/>
    </location>
</feature>
<dbReference type="EMBL" id="OB662021">
    <property type="protein sequence ID" value="CAD7229353.1"/>
    <property type="molecule type" value="Genomic_DNA"/>
</dbReference>
<evidence type="ECO:0000256" key="1">
    <source>
        <dbReference type="SAM" id="MobiDB-lite"/>
    </source>
</evidence>
<feature type="non-terminal residue" evidence="2">
    <location>
        <position position="125"/>
    </location>
</feature>
<dbReference type="AlphaFoldDB" id="A0A7R8WHN1"/>
<feature type="compositionally biased region" description="Low complexity" evidence="1">
    <location>
        <begin position="47"/>
        <end position="60"/>
    </location>
</feature>
<accession>A0A7R8WHN1</accession>
<organism evidence="2">
    <name type="scientific">Cyprideis torosa</name>
    <dbReference type="NCBI Taxonomy" id="163714"/>
    <lineage>
        <taxon>Eukaryota</taxon>
        <taxon>Metazoa</taxon>
        <taxon>Ecdysozoa</taxon>
        <taxon>Arthropoda</taxon>
        <taxon>Crustacea</taxon>
        <taxon>Oligostraca</taxon>
        <taxon>Ostracoda</taxon>
        <taxon>Podocopa</taxon>
        <taxon>Podocopida</taxon>
        <taxon>Cytherocopina</taxon>
        <taxon>Cytheroidea</taxon>
        <taxon>Cytherideidae</taxon>
        <taxon>Cyprideis</taxon>
    </lineage>
</organism>
<name>A0A7R8WHN1_9CRUS</name>
<gene>
    <name evidence="2" type="ORF">CTOB1V02_LOCUS7225</name>
</gene>
<reference evidence="2" key="1">
    <citation type="submission" date="2020-11" db="EMBL/GenBank/DDBJ databases">
        <authorList>
            <person name="Tran Van P."/>
        </authorList>
    </citation>
    <scope>NUCLEOTIDE SEQUENCE</scope>
</reference>
<evidence type="ECO:0000313" key="2">
    <source>
        <dbReference type="EMBL" id="CAD7229353.1"/>
    </source>
</evidence>